<accession>A0AAN7ARH5</accession>
<evidence type="ECO:0000313" key="3">
    <source>
        <dbReference type="Proteomes" id="UP001303160"/>
    </source>
</evidence>
<evidence type="ECO:0000313" key="2">
    <source>
        <dbReference type="EMBL" id="KAK4195817.1"/>
    </source>
</evidence>
<dbReference type="EMBL" id="MU864001">
    <property type="protein sequence ID" value="KAK4195817.1"/>
    <property type="molecule type" value="Genomic_DNA"/>
</dbReference>
<reference evidence="2" key="1">
    <citation type="journal article" date="2023" name="Mol. Phylogenet. Evol.">
        <title>Genome-scale phylogeny and comparative genomics of the fungal order Sordariales.</title>
        <authorList>
            <person name="Hensen N."/>
            <person name="Bonometti L."/>
            <person name="Westerberg I."/>
            <person name="Brannstrom I.O."/>
            <person name="Guillou S."/>
            <person name="Cros-Aarteil S."/>
            <person name="Calhoun S."/>
            <person name="Haridas S."/>
            <person name="Kuo A."/>
            <person name="Mondo S."/>
            <person name="Pangilinan J."/>
            <person name="Riley R."/>
            <person name="LaButti K."/>
            <person name="Andreopoulos B."/>
            <person name="Lipzen A."/>
            <person name="Chen C."/>
            <person name="Yan M."/>
            <person name="Daum C."/>
            <person name="Ng V."/>
            <person name="Clum A."/>
            <person name="Steindorff A."/>
            <person name="Ohm R.A."/>
            <person name="Martin F."/>
            <person name="Silar P."/>
            <person name="Natvig D.O."/>
            <person name="Lalanne C."/>
            <person name="Gautier V."/>
            <person name="Ament-Velasquez S.L."/>
            <person name="Kruys A."/>
            <person name="Hutchinson M.I."/>
            <person name="Powell A.J."/>
            <person name="Barry K."/>
            <person name="Miller A.N."/>
            <person name="Grigoriev I.V."/>
            <person name="Debuchy R."/>
            <person name="Gladieux P."/>
            <person name="Hiltunen Thoren M."/>
            <person name="Johannesson H."/>
        </authorList>
    </citation>
    <scope>NUCLEOTIDE SEQUENCE</scope>
    <source>
        <strain evidence="2">CBS 315.58</strain>
    </source>
</reference>
<name>A0AAN7ARH5_9PEZI</name>
<comment type="caution">
    <text evidence="2">The sequence shown here is derived from an EMBL/GenBank/DDBJ whole genome shotgun (WGS) entry which is preliminary data.</text>
</comment>
<feature type="compositionally biased region" description="Acidic residues" evidence="1">
    <location>
        <begin position="52"/>
        <end position="68"/>
    </location>
</feature>
<dbReference type="Proteomes" id="UP001303160">
    <property type="component" value="Unassembled WGS sequence"/>
</dbReference>
<dbReference type="AlphaFoldDB" id="A0AAN7ARH5"/>
<gene>
    <name evidence="2" type="ORF">QBC40DRAFT_258601</name>
</gene>
<feature type="region of interest" description="Disordered" evidence="1">
    <location>
        <begin position="1"/>
        <end position="78"/>
    </location>
</feature>
<organism evidence="2 3">
    <name type="scientific">Triangularia verruculosa</name>
    <dbReference type="NCBI Taxonomy" id="2587418"/>
    <lineage>
        <taxon>Eukaryota</taxon>
        <taxon>Fungi</taxon>
        <taxon>Dikarya</taxon>
        <taxon>Ascomycota</taxon>
        <taxon>Pezizomycotina</taxon>
        <taxon>Sordariomycetes</taxon>
        <taxon>Sordariomycetidae</taxon>
        <taxon>Sordariales</taxon>
        <taxon>Podosporaceae</taxon>
        <taxon>Triangularia</taxon>
    </lineage>
</organism>
<keyword evidence="3" id="KW-1185">Reference proteome</keyword>
<reference evidence="2" key="2">
    <citation type="submission" date="2023-05" db="EMBL/GenBank/DDBJ databases">
        <authorList>
            <consortium name="Lawrence Berkeley National Laboratory"/>
            <person name="Steindorff A."/>
            <person name="Hensen N."/>
            <person name="Bonometti L."/>
            <person name="Westerberg I."/>
            <person name="Brannstrom I.O."/>
            <person name="Guillou S."/>
            <person name="Cros-Aarteil S."/>
            <person name="Calhoun S."/>
            <person name="Haridas S."/>
            <person name="Kuo A."/>
            <person name="Mondo S."/>
            <person name="Pangilinan J."/>
            <person name="Riley R."/>
            <person name="Labutti K."/>
            <person name="Andreopoulos B."/>
            <person name="Lipzen A."/>
            <person name="Chen C."/>
            <person name="Yanf M."/>
            <person name="Daum C."/>
            <person name="Ng V."/>
            <person name="Clum A."/>
            <person name="Ohm R."/>
            <person name="Martin F."/>
            <person name="Silar P."/>
            <person name="Natvig D."/>
            <person name="Lalanne C."/>
            <person name="Gautier V."/>
            <person name="Ament-Velasquez S.L."/>
            <person name="Kruys A."/>
            <person name="Hutchinson M.I."/>
            <person name="Powell A.J."/>
            <person name="Barry K."/>
            <person name="Miller A.N."/>
            <person name="Grigoriev I.V."/>
            <person name="Debuchy R."/>
            <person name="Gladieux P."/>
            <person name="Thoren M.H."/>
            <person name="Johannesson H."/>
        </authorList>
    </citation>
    <scope>NUCLEOTIDE SEQUENCE</scope>
    <source>
        <strain evidence="2">CBS 315.58</strain>
    </source>
</reference>
<evidence type="ECO:0000256" key="1">
    <source>
        <dbReference type="SAM" id="MobiDB-lite"/>
    </source>
</evidence>
<feature type="compositionally biased region" description="Basic residues" evidence="1">
    <location>
        <begin position="27"/>
        <end position="37"/>
    </location>
</feature>
<sequence>MDGSADEANDSKKKRARRTLTVAGSRQVRRASARLTRKLAASRNNDFKAEGLGEDDEEEEDAEADDDTDGHGGALTHGHTSVDAYDVFTDGPKPVMQQPWMDWSLGNNQMAVGRHQSPMDDTVYDTRRSNALRSMSTNNPSDVVKTHSYFPTRDAGASVFASQPSIPANPYYQQQHGLSTASSYNPLCAQPRPAVYNYGYTGYPAAEFKPQQGFQAVNMTQNLGNLGYGFDQYPTDQHDHAGQDFDL</sequence>
<protein>
    <submittedName>
        <fullName evidence="2">Uncharacterized protein</fullName>
    </submittedName>
</protein>
<proteinExistence type="predicted"/>